<reference evidence="2" key="1">
    <citation type="submission" date="2020-03" db="EMBL/GenBank/DDBJ databases">
        <title>The deep terrestrial virosphere.</title>
        <authorList>
            <person name="Holmfeldt K."/>
            <person name="Nilsson E."/>
            <person name="Simone D."/>
            <person name="Lopez-Fernandez M."/>
            <person name="Wu X."/>
            <person name="de Brujin I."/>
            <person name="Lundin D."/>
            <person name="Andersson A."/>
            <person name="Bertilsson S."/>
            <person name="Dopson M."/>
        </authorList>
    </citation>
    <scope>NUCLEOTIDE SEQUENCE</scope>
    <source>
        <strain evidence="1">MM415A02077</strain>
        <strain evidence="2">MM415B02703</strain>
    </source>
</reference>
<evidence type="ECO:0000313" key="1">
    <source>
        <dbReference type="EMBL" id="QJA74211.1"/>
    </source>
</evidence>
<name>A0A6M3L2Z9_9ZZZZ</name>
<dbReference type="EMBL" id="MT142082">
    <property type="protein sequence ID" value="QJA74211.1"/>
    <property type="molecule type" value="Genomic_DNA"/>
</dbReference>
<sequence length="64" mass="7635">MRCYKGGTHHKFEPRFTEKRIGSSGRYSGTSFDRNQIKKLFILQEYLFDICKWCGKKITKDNLK</sequence>
<protein>
    <submittedName>
        <fullName evidence="2">Uncharacterized protein</fullName>
    </submittedName>
</protein>
<dbReference type="EMBL" id="MT142800">
    <property type="protein sequence ID" value="QJA88730.1"/>
    <property type="molecule type" value="Genomic_DNA"/>
</dbReference>
<organism evidence="2">
    <name type="scientific">viral metagenome</name>
    <dbReference type="NCBI Taxonomy" id="1070528"/>
    <lineage>
        <taxon>unclassified sequences</taxon>
        <taxon>metagenomes</taxon>
        <taxon>organismal metagenomes</taxon>
    </lineage>
</organism>
<evidence type="ECO:0000313" key="2">
    <source>
        <dbReference type="EMBL" id="QJA88730.1"/>
    </source>
</evidence>
<dbReference type="AlphaFoldDB" id="A0A6M3L2Z9"/>
<gene>
    <name evidence="1" type="ORF">MM415A02077_0003</name>
    <name evidence="2" type="ORF">MM415B02703_0012</name>
</gene>
<proteinExistence type="predicted"/>
<accession>A0A6M3L2Z9</accession>